<evidence type="ECO:0000259" key="2">
    <source>
        <dbReference type="PROSITE" id="PS50006"/>
    </source>
</evidence>
<dbReference type="Pfam" id="PF00498">
    <property type="entry name" value="FHA"/>
    <property type="match status" value="1"/>
</dbReference>
<dbReference type="AlphaFoldDB" id="A0A1I6L1W2"/>
<feature type="domain" description="FHA" evidence="2">
    <location>
        <begin position="105"/>
        <end position="161"/>
    </location>
</feature>
<reference evidence="3 4" key="1">
    <citation type="submission" date="2016-10" db="EMBL/GenBank/DDBJ databases">
        <authorList>
            <person name="de Groot N.N."/>
        </authorList>
    </citation>
    <scope>NUCLEOTIDE SEQUENCE [LARGE SCALE GENOMIC DNA]</scope>
    <source>
        <strain evidence="3 4">743A</strain>
    </source>
</reference>
<evidence type="ECO:0000313" key="3">
    <source>
        <dbReference type="EMBL" id="SFR97493.1"/>
    </source>
</evidence>
<sequence length="191" mass="21317">MKQGKRRNGLMSVIDNLIWAGIGALFVIILNLEAGTLVKVIYLGIILVFSIFYLWIVYYKATNEITIASSNPASTNSVSHISELLLLNEEHQVLKQWSLTGRAGLVIGKNTENNRVDIDLSDTALAALISDEHALLNYTGENWFVEDFDSEQGTGIQKYNEVDINYLNKSEPVKLDIGDLIYIGKTILQVK</sequence>
<dbReference type="Gene3D" id="2.60.200.20">
    <property type="match status" value="1"/>
</dbReference>
<protein>
    <submittedName>
        <fullName evidence="3">FHA domain-containing protein</fullName>
    </submittedName>
</protein>
<dbReference type="InterPro" id="IPR008984">
    <property type="entry name" value="SMAD_FHA_dom_sf"/>
</dbReference>
<dbReference type="EMBL" id="FOYZ01000012">
    <property type="protein sequence ID" value="SFR97493.1"/>
    <property type="molecule type" value="Genomic_DNA"/>
</dbReference>
<dbReference type="InterPro" id="IPR000253">
    <property type="entry name" value="FHA_dom"/>
</dbReference>
<dbReference type="Proteomes" id="UP000199659">
    <property type="component" value="Unassembled WGS sequence"/>
</dbReference>
<keyword evidence="4" id="KW-1185">Reference proteome</keyword>
<organism evidence="3 4">
    <name type="scientific">Anaeromicropila populeti</name>
    <dbReference type="NCBI Taxonomy" id="37658"/>
    <lineage>
        <taxon>Bacteria</taxon>
        <taxon>Bacillati</taxon>
        <taxon>Bacillota</taxon>
        <taxon>Clostridia</taxon>
        <taxon>Lachnospirales</taxon>
        <taxon>Lachnospiraceae</taxon>
        <taxon>Anaeromicropila</taxon>
    </lineage>
</organism>
<dbReference type="PROSITE" id="PS50006">
    <property type="entry name" value="FHA_DOMAIN"/>
    <property type="match status" value="1"/>
</dbReference>
<keyword evidence="1" id="KW-0812">Transmembrane</keyword>
<keyword evidence="1" id="KW-0472">Membrane</keyword>
<dbReference type="SUPFAM" id="SSF49879">
    <property type="entry name" value="SMAD/FHA domain"/>
    <property type="match status" value="1"/>
</dbReference>
<accession>A0A1I6L1W2</accession>
<proteinExistence type="predicted"/>
<feature type="transmembrane region" description="Helical" evidence="1">
    <location>
        <begin position="40"/>
        <end position="59"/>
    </location>
</feature>
<evidence type="ECO:0000313" key="4">
    <source>
        <dbReference type="Proteomes" id="UP000199659"/>
    </source>
</evidence>
<name>A0A1I6L1W2_9FIRM</name>
<dbReference type="RefSeq" id="WP_177214751.1">
    <property type="nucleotide sequence ID" value="NZ_FOYZ01000012.1"/>
</dbReference>
<gene>
    <name evidence="3" type="ORF">SAMN05661086_03005</name>
</gene>
<evidence type="ECO:0000256" key="1">
    <source>
        <dbReference type="SAM" id="Phobius"/>
    </source>
</evidence>
<dbReference type="STRING" id="37658.SAMN05661086_03005"/>
<keyword evidence="1" id="KW-1133">Transmembrane helix</keyword>
<feature type="transmembrane region" description="Helical" evidence="1">
    <location>
        <begin position="12"/>
        <end position="34"/>
    </location>
</feature>